<dbReference type="Proteomes" id="UP000663870">
    <property type="component" value="Unassembled WGS sequence"/>
</dbReference>
<dbReference type="AlphaFoldDB" id="A0A814S702"/>
<keyword evidence="1" id="KW-0812">Transmembrane</keyword>
<dbReference type="InterPro" id="IPR013901">
    <property type="entry name" value="Anthrone_oxy"/>
</dbReference>
<protein>
    <recommendedName>
        <fullName evidence="7">DUF4149 domain-containing protein</fullName>
    </recommendedName>
</protein>
<keyword evidence="1" id="KW-0472">Membrane</keyword>
<evidence type="ECO:0000313" key="2">
    <source>
        <dbReference type="EMBL" id="CAF0970576.1"/>
    </source>
</evidence>
<dbReference type="Proteomes" id="UP000663854">
    <property type="component" value="Unassembled WGS sequence"/>
</dbReference>
<dbReference type="EMBL" id="CAJNOH010000255">
    <property type="protein sequence ID" value="CAF0970576.1"/>
    <property type="molecule type" value="Genomic_DNA"/>
</dbReference>
<name>A0A814S702_9BILA</name>
<accession>A0A814S702</accession>
<proteinExistence type="predicted"/>
<evidence type="ECO:0000313" key="3">
    <source>
        <dbReference type="EMBL" id="CAF1139840.1"/>
    </source>
</evidence>
<dbReference type="PANTHER" id="PTHR36535:SF1">
    <property type="entry name" value="DUF1772 DOMAIN-CONTAINING PROTEIN"/>
    <property type="match status" value="1"/>
</dbReference>
<keyword evidence="6" id="KW-1185">Reference proteome</keyword>
<feature type="transmembrane region" description="Helical" evidence="1">
    <location>
        <begin position="97"/>
        <end position="118"/>
    </location>
</feature>
<dbReference type="Pfam" id="PF08592">
    <property type="entry name" value="Anthrone_oxy"/>
    <property type="match status" value="1"/>
</dbReference>
<evidence type="ECO:0000313" key="6">
    <source>
        <dbReference type="Proteomes" id="UP000663870"/>
    </source>
</evidence>
<feature type="transmembrane region" description="Helical" evidence="1">
    <location>
        <begin position="43"/>
        <end position="65"/>
    </location>
</feature>
<sequence>MFTRFSRHWFLYKLLNYEQISFQKFLSFLHGTHVIHAPFYRNLWITTGTIFLGILPYTVIFMFPTNKLIIGDNKRVQSGSESQINVSIRKGLLDKWAMLHLVRTVGSVISFGAMLFGLNHHKLLHLG</sequence>
<comment type="caution">
    <text evidence="4">The sequence shown here is derived from an EMBL/GenBank/DDBJ whole genome shotgun (WGS) entry which is preliminary data.</text>
</comment>
<evidence type="ECO:0008006" key="7">
    <source>
        <dbReference type="Google" id="ProtNLM"/>
    </source>
</evidence>
<keyword evidence="1" id="KW-1133">Transmembrane helix</keyword>
<evidence type="ECO:0000313" key="4">
    <source>
        <dbReference type="EMBL" id="CAF1143017.1"/>
    </source>
</evidence>
<gene>
    <name evidence="3" type="ORF">JXQ802_LOCUS21159</name>
    <name evidence="4" type="ORF">JXQ802_LOCUS21320</name>
    <name evidence="5" type="ORF">JXQ802_LOCUS22767</name>
    <name evidence="2" type="ORF">PYM288_LOCUS13089</name>
</gene>
<evidence type="ECO:0000313" key="5">
    <source>
        <dbReference type="EMBL" id="CAF1170457.1"/>
    </source>
</evidence>
<reference evidence="4" key="1">
    <citation type="submission" date="2021-02" db="EMBL/GenBank/DDBJ databases">
        <authorList>
            <person name="Nowell W R."/>
        </authorList>
    </citation>
    <scope>NUCLEOTIDE SEQUENCE</scope>
</reference>
<dbReference type="EMBL" id="CAJNOL010000617">
    <property type="protein sequence ID" value="CAF1139840.1"/>
    <property type="molecule type" value="Genomic_DNA"/>
</dbReference>
<organism evidence="4 6">
    <name type="scientific">Rotaria sordida</name>
    <dbReference type="NCBI Taxonomy" id="392033"/>
    <lineage>
        <taxon>Eukaryota</taxon>
        <taxon>Metazoa</taxon>
        <taxon>Spiralia</taxon>
        <taxon>Gnathifera</taxon>
        <taxon>Rotifera</taxon>
        <taxon>Eurotatoria</taxon>
        <taxon>Bdelloidea</taxon>
        <taxon>Philodinida</taxon>
        <taxon>Philodinidae</taxon>
        <taxon>Rotaria</taxon>
    </lineage>
</organism>
<dbReference type="EMBL" id="CAJNOL010000700">
    <property type="protein sequence ID" value="CAF1170457.1"/>
    <property type="molecule type" value="Genomic_DNA"/>
</dbReference>
<evidence type="ECO:0000256" key="1">
    <source>
        <dbReference type="SAM" id="Phobius"/>
    </source>
</evidence>
<dbReference type="EMBL" id="CAJNOL010000625">
    <property type="protein sequence ID" value="CAF1143017.1"/>
    <property type="molecule type" value="Genomic_DNA"/>
</dbReference>
<dbReference type="PANTHER" id="PTHR36535">
    <property type="entry name" value="YALI0E30327P"/>
    <property type="match status" value="1"/>
</dbReference>